<dbReference type="AlphaFoldDB" id="A0A9Q0XBF2"/>
<feature type="non-terminal residue" evidence="2">
    <location>
        <position position="117"/>
    </location>
</feature>
<dbReference type="OrthoDB" id="9909756at2759"/>
<feature type="compositionally biased region" description="Polar residues" evidence="1">
    <location>
        <begin position="73"/>
        <end position="89"/>
    </location>
</feature>
<sequence length="117" mass="13384">MRLQVKPHDDIGDKQQDPLVKKKRNILTNGLSYHLKKNRLHHPYYGSDRENDHSLCQQLRKRKKFLKGLRQLNPGQNSCRDSDSESASGESKVFHRSNSGERLSDTSAPSSMGTGYF</sequence>
<feature type="region of interest" description="Disordered" evidence="1">
    <location>
        <begin position="1"/>
        <end position="25"/>
    </location>
</feature>
<gene>
    <name evidence="2" type="ORF">JRQ81_008206</name>
</gene>
<evidence type="ECO:0000256" key="1">
    <source>
        <dbReference type="SAM" id="MobiDB-lite"/>
    </source>
</evidence>
<proteinExistence type="predicted"/>
<dbReference type="EMBL" id="JAPFRF010000017">
    <property type="protein sequence ID" value="KAJ7308928.1"/>
    <property type="molecule type" value="Genomic_DNA"/>
</dbReference>
<protein>
    <submittedName>
        <fullName evidence="2">Uncharacterized protein</fullName>
    </submittedName>
</protein>
<feature type="region of interest" description="Disordered" evidence="1">
    <location>
        <begin position="67"/>
        <end position="117"/>
    </location>
</feature>
<keyword evidence="3" id="KW-1185">Reference proteome</keyword>
<comment type="caution">
    <text evidence="2">The sequence shown here is derived from an EMBL/GenBank/DDBJ whole genome shotgun (WGS) entry which is preliminary data.</text>
</comment>
<evidence type="ECO:0000313" key="2">
    <source>
        <dbReference type="EMBL" id="KAJ7308928.1"/>
    </source>
</evidence>
<name>A0A9Q0XBF2_9SAUR</name>
<organism evidence="2 3">
    <name type="scientific">Phrynocephalus forsythii</name>
    <dbReference type="NCBI Taxonomy" id="171643"/>
    <lineage>
        <taxon>Eukaryota</taxon>
        <taxon>Metazoa</taxon>
        <taxon>Chordata</taxon>
        <taxon>Craniata</taxon>
        <taxon>Vertebrata</taxon>
        <taxon>Euteleostomi</taxon>
        <taxon>Lepidosauria</taxon>
        <taxon>Squamata</taxon>
        <taxon>Bifurcata</taxon>
        <taxon>Unidentata</taxon>
        <taxon>Episquamata</taxon>
        <taxon>Toxicofera</taxon>
        <taxon>Iguania</taxon>
        <taxon>Acrodonta</taxon>
        <taxon>Agamidae</taxon>
        <taxon>Agaminae</taxon>
        <taxon>Phrynocephalus</taxon>
    </lineage>
</organism>
<evidence type="ECO:0000313" key="3">
    <source>
        <dbReference type="Proteomes" id="UP001142489"/>
    </source>
</evidence>
<feature type="compositionally biased region" description="Basic and acidic residues" evidence="1">
    <location>
        <begin position="1"/>
        <end position="20"/>
    </location>
</feature>
<accession>A0A9Q0XBF2</accession>
<reference evidence="2" key="1">
    <citation type="journal article" date="2023" name="DNA Res.">
        <title>Chromosome-level genome assembly of Phrynocephalus forsythii using third-generation DNA sequencing and Hi-C analysis.</title>
        <authorList>
            <person name="Qi Y."/>
            <person name="Zhao W."/>
            <person name="Zhao Y."/>
            <person name="Niu C."/>
            <person name="Cao S."/>
            <person name="Zhang Y."/>
        </authorList>
    </citation>
    <scope>NUCLEOTIDE SEQUENCE</scope>
    <source>
        <tissue evidence="2">Muscle</tissue>
    </source>
</reference>
<feature type="compositionally biased region" description="Polar residues" evidence="1">
    <location>
        <begin position="105"/>
        <end position="117"/>
    </location>
</feature>
<dbReference type="Proteomes" id="UP001142489">
    <property type="component" value="Unassembled WGS sequence"/>
</dbReference>